<comment type="caution">
    <text evidence="11">The sequence shown here is derived from an EMBL/GenBank/DDBJ whole genome shotgun (WGS) entry which is preliminary data.</text>
</comment>
<evidence type="ECO:0000256" key="1">
    <source>
        <dbReference type="ARBA" id="ARBA00003917"/>
    </source>
</evidence>
<accession>A0A5B0QI03</accession>
<dbReference type="InterPro" id="IPR010255">
    <property type="entry name" value="Haem_peroxidase_sf"/>
</dbReference>
<gene>
    <name evidence="11" type="primary">CCP2_1</name>
    <name evidence="11" type="ORF">PGT21_012569</name>
</gene>
<dbReference type="PROSITE" id="PS50873">
    <property type="entry name" value="PEROXIDASE_4"/>
    <property type="match status" value="1"/>
</dbReference>
<keyword evidence="3 8" id="KW-0575">Peroxidase</keyword>
<dbReference type="GO" id="GO:0042744">
    <property type="term" value="P:hydrogen peroxide catabolic process"/>
    <property type="evidence" value="ECO:0007669"/>
    <property type="project" value="TreeGrafter"/>
</dbReference>
<evidence type="ECO:0000259" key="10">
    <source>
        <dbReference type="PROSITE" id="PS50873"/>
    </source>
</evidence>
<feature type="region of interest" description="Disordered" evidence="9">
    <location>
        <begin position="259"/>
        <end position="298"/>
    </location>
</feature>
<sequence>MPSREFDYDAVCDSIRRILNQPGYDNYDEDVKHTAGPVLVRLAWHAAGTYDKETDTGGSDGAGMRYEAEGGDPANAGLQHARVFLEPVKKEHPWITYADLWTLAGVVAVKEMGGPQVHWKPGRTDFMDDSKCPPRGRLPDASLAHDHLRQVFYRMGFNDREIVALSGAHNLGPTRFSNQYFKLLKKLEWKPKKWGGPLQFVNSDFGEELMMLPTDRALVSDPSFSQWVDKYAEDRDLFFSDFADAFSKLLELGVKRDQHSYKPAGKKSDQPGAPGSSGQDVEAEPVRRGNIATGKTKL</sequence>
<dbReference type="Pfam" id="PF00141">
    <property type="entry name" value="peroxidase"/>
    <property type="match status" value="1"/>
</dbReference>
<reference evidence="11 12" key="1">
    <citation type="submission" date="2019-05" db="EMBL/GenBank/DDBJ databases">
        <title>Emergence of the Ug99 lineage of the wheat stem rust pathogen through somatic hybridization.</title>
        <authorList>
            <person name="Li F."/>
            <person name="Upadhyaya N.M."/>
            <person name="Sperschneider J."/>
            <person name="Matny O."/>
            <person name="Nguyen-Phuc H."/>
            <person name="Mago R."/>
            <person name="Raley C."/>
            <person name="Miller M.E."/>
            <person name="Silverstein K.A.T."/>
            <person name="Henningsen E."/>
            <person name="Hirsch C.D."/>
            <person name="Visser B."/>
            <person name="Pretorius Z.A."/>
            <person name="Steffenson B.J."/>
            <person name="Schwessinger B."/>
            <person name="Dodds P.N."/>
            <person name="Figueroa M."/>
        </authorList>
    </citation>
    <scope>NUCLEOTIDE SEQUENCE [LARGE SCALE GENOMIC DNA]</scope>
    <source>
        <strain evidence="11">21-0</strain>
    </source>
</reference>
<protein>
    <recommendedName>
        <fullName evidence="8">Peroxidase</fullName>
        <ecNumber evidence="8">1.11.1.-</ecNumber>
    </recommendedName>
</protein>
<dbReference type="PANTHER" id="PTHR31356">
    <property type="entry name" value="THYLAKOID LUMENAL 29 KDA PROTEIN, CHLOROPLASTIC-RELATED"/>
    <property type="match status" value="1"/>
</dbReference>
<name>A0A5B0QI03_PUCGR</name>
<dbReference type="InterPro" id="IPR019794">
    <property type="entry name" value="Peroxidases_AS"/>
</dbReference>
<organism evidence="11 12">
    <name type="scientific">Puccinia graminis f. sp. tritici</name>
    <dbReference type="NCBI Taxonomy" id="56615"/>
    <lineage>
        <taxon>Eukaryota</taxon>
        <taxon>Fungi</taxon>
        <taxon>Dikarya</taxon>
        <taxon>Basidiomycota</taxon>
        <taxon>Pucciniomycotina</taxon>
        <taxon>Pucciniomycetes</taxon>
        <taxon>Pucciniales</taxon>
        <taxon>Pucciniaceae</taxon>
        <taxon>Puccinia</taxon>
    </lineage>
</organism>
<evidence type="ECO:0000256" key="6">
    <source>
        <dbReference type="ARBA" id="ARBA00023002"/>
    </source>
</evidence>
<dbReference type="PROSITE" id="PS00436">
    <property type="entry name" value="PEROXIDASE_2"/>
    <property type="match status" value="1"/>
</dbReference>
<dbReference type="PANTHER" id="PTHR31356:SF36">
    <property type="entry name" value="L-ASCORBATE PEROXIDASE 3"/>
    <property type="match status" value="1"/>
</dbReference>
<evidence type="ECO:0000313" key="12">
    <source>
        <dbReference type="Proteomes" id="UP000324748"/>
    </source>
</evidence>
<dbReference type="GO" id="GO:0000302">
    <property type="term" value="P:response to reactive oxygen species"/>
    <property type="evidence" value="ECO:0007669"/>
    <property type="project" value="TreeGrafter"/>
</dbReference>
<dbReference type="Gene3D" id="1.10.420.10">
    <property type="entry name" value="Peroxidase, domain 2"/>
    <property type="match status" value="1"/>
</dbReference>
<dbReference type="OrthoDB" id="2859658at2759"/>
<dbReference type="PRINTS" id="PR00458">
    <property type="entry name" value="PEROXIDASE"/>
</dbReference>
<proteinExistence type="inferred from homology"/>
<keyword evidence="5" id="KW-0479">Metal-binding</keyword>
<dbReference type="EMBL" id="VSWC01000015">
    <property type="protein sequence ID" value="KAA1112847.1"/>
    <property type="molecule type" value="Genomic_DNA"/>
</dbReference>
<comment type="similarity">
    <text evidence="2">Belongs to the peroxidase family. Cytochrome c peroxidase subfamily.</text>
</comment>
<evidence type="ECO:0000256" key="7">
    <source>
        <dbReference type="ARBA" id="ARBA00023004"/>
    </source>
</evidence>
<dbReference type="GO" id="GO:0034599">
    <property type="term" value="P:cellular response to oxidative stress"/>
    <property type="evidence" value="ECO:0007669"/>
    <property type="project" value="InterPro"/>
</dbReference>
<evidence type="ECO:0000256" key="4">
    <source>
        <dbReference type="ARBA" id="ARBA00022617"/>
    </source>
</evidence>
<dbReference type="InterPro" id="IPR044831">
    <property type="entry name" value="Ccp1-like"/>
</dbReference>
<keyword evidence="12" id="KW-1185">Reference proteome</keyword>
<comment type="function">
    <text evidence="1">Destroys radicals which are normally produced within the cells and which are toxic to biological systems.</text>
</comment>
<evidence type="ECO:0000256" key="2">
    <source>
        <dbReference type="ARBA" id="ARBA00005997"/>
    </source>
</evidence>
<keyword evidence="4" id="KW-0349">Heme</keyword>
<dbReference type="SUPFAM" id="SSF48113">
    <property type="entry name" value="Heme-dependent peroxidases"/>
    <property type="match status" value="1"/>
</dbReference>
<dbReference type="InterPro" id="IPR002016">
    <property type="entry name" value="Haem_peroxidase"/>
</dbReference>
<dbReference type="GO" id="GO:0046872">
    <property type="term" value="F:metal ion binding"/>
    <property type="evidence" value="ECO:0007669"/>
    <property type="project" value="UniProtKB-UniRule"/>
</dbReference>
<dbReference type="Gene3D" id="1.10.520.10">
    <property type="match status" value="1"/>
</dbReference>
<dbReference type="EC" id="1.11.1.-" evidence="8"/>
<keyword evidence="6 8" id="KW-0560">Oxidoreductase</keyword>
<dbReference type="Proteomes" id="UP000324748">
    <property type="component" value="Unassembled WGS sequence"/>
</dbReference>
<evidence type="ECO:0000256" key="9">
    <source>
        <dbReference type="SAM" id="MobiDB-lite"/>
    </source>
</evidence>
<dbReference type="InterPro" id="IPR002207">
    <property type="entry name" value="Peroxidase_I"/>
</dbReference>
<dbReference type="AlphaFoldDB" id="A0A5B0QI03"/>
<evidence type="ECO:0000313" key="11">
    <source>
        <dbReference type="EMBL" id="KAA1112847.1"/>
    </source>
</evidence>
<evidence type="ECO:0000256" key="5">
    <source>
        <dbReference type="ARBA" id="ARBA00022723"/>
    </source>
</evidence>
<dbReference type="GO" id="GO:0004601">
    <property type="term" value="F:peroxidase activity"/>
    <property type="evidence" value="ECO:0007669"/>
    <property type="project" value="UniProtKB-KW"/>
</dbReference>
<dbReference type="GO" id="GO:0020037">
    <property type="term" value="F:heme binding"/>
    <property type="evidence" value="ECO:0007669"/>
    <property type="project" value="UniProtKB-UniRule"/>
</dbReference>
<evidence type="ECO:0000256" key="8">
    <source>
        <dbReference type="RuleBase" id="RU363051"/>
    </source>
</evidence>
<feature type="domain" description="Plant heme peroxidase family profile" evidence="10">
    <location>
        <begin position="78"/>
        <end position="294"/>
    </location>
</feature>
<dbReference type="PRINTS" id="PR00459">
    <property type="entry name" value="ASPEROXIDASE"/>
</dbReference>
<keyword evidence="7" id="KW-0408">Iron</keyword>
<evidence type="ECO:0000256" key="3">
    <source>
        <dbReference type="ARBA" id="ARBA00022559"/>
    </source>
</evidence>
<dbReference type="FunFam" id="1.10.520.10:FF:000005">
    <property type="entry name" value="Cytochrome c peroxidase"/>
    <property type="match status" value="1"/>
</dbReference>